<proteinExistence type="predicted"/>
<name>A0A0N4XHK3_NIPBR</name>
<accession>A0A0N4XHK3</accession>
<organism evidence="3">
    <name type="scientific">Nippostrongylus brasiliensis</name>
    <name type="common">Rat hookworm</name>
    <dbReference type="NCBI Taxonomy" id="27835"/>
    <lineage>
        <taxon>Eukaryota</taxon>
        <taxon>Metazoa</taxon>
        <taxon>Ecdysozoa</taxon>
        <taxon>Nematoda</taxon>
        <taxon>Chromadorea</taxon>
        <taxon>Rhabditida</taxon>
        <taxon>Rhabditina</taxon>
        <taxon>Rhabditomorpha</taxon>
        <taxon>Strongyloidea</taxon>
        <taxon>Heligmosomidae</taxon>
        <taxon>Nippostrongylus</taxon>
    </lineage>
</organism>
<dbReference type="EMBL" id="UYSL01001978">
    <property type="protein sequence ID" value="VDL65595.1"/>
    <property type="molecule type" value="Genomic_DNA"/>
</dbReference>
<protein>
    <submittedName>
        <fullName evidence="3">Type II toxin-antitoxin system HicA family toxin</fullName>
    </submittedName>
</protein>
<dbReference type="AlphaFoldDB" id="A0A0N4XHK3"/>
<reference evidence="3" key="1">
    <citation type="submission" date="2017-02" db="UniProtKB">
        <authorList>
            <consortium name="WormBaseParasite"/>
        </authorList>
    </citation>
    <scope>IDENTIFICATION</scope>
</reference>
<gene>
    <name evidence="1" type="ORF">NBR_LOCUS2006</name>
</gene>
<sequence length="75" mass="8640">MNTSSALEKRMSVRRALHLAWEFSGYSIRHAKTQRSRLYLAELSSDQPDELSVCQTDNSSGLRKVRFVQRQLGLK</sequence>
<dbReference type="Proteomes" id="UP000271162">
    <property type="component" value="Unassembled WGS sequence"/>
</dbReference>
<evidence type="ECO:0000313" key="1">
    <source>
        <dbReference type="EMBL" id="VDL65595.1"/>
    </source>
</evidence>
<dbReference type="WBParaSite" id="NBR_0000200501-mRNA-1">
    <property type="protein sequence ID" value="NBR_0000200501-mRNA-1"/>
    <property type="gene ID" value="NBR_0000200501"/>
</dbReference>
<evidence type="ECO:0000313" key="3">
    <source>
        <dbReference type="WBParaSite" id="NBR_0000200501-mRNA-1"/>
    </source>
</evidence>
<keyword evidence="2" id="KW-1185">Reference proteome</keyword>
<reference evidence="1 2" key="2">
    <citation type="submission" date="2018-11" db="EMBL/GenBank/DDBJ databases">
        <authorList>
            <consortium name="Pathogen Informatics"/>
        </authorList>
    </citation>
    <scope>NUCLEOTIDE SEQUENCE [LARGE SCALE GENOMIC DNA]</scope>
</reference>
<evidence type="ECO:0000313" key="2">
    <source>
        <dbReference type="Proteomes" id="UP000271162"/>
    </source>
</evidence>